<name>A0A2M8LG90_9BACT</name>
<comment type="function">
    <text evidence="4">Catalyzes the interconversion of L-alanine and D-alanine. May also act on other amino acids.</text>
</comment>
<dbReference type="PRINTS" id="PR00992">
    <property type="entry name" value="ALARACEMASE"/>
</dbReference>
<dbReference type="Gene3D" id="2.40.37.10">
    <property type="entry name" value="Lyase, Ornithine Decarboxylase, Chain A, domain 1"/>
    <property type="match status" value="1"/>
</dbReference>
<dbReference type="PROSITE" id="PS00395">
    <property type="entry name" value="ALANINE_RACEMASE"/>
    <property type="match status" value="1"/>
</dbReference>
<dbReference type="Pfam" id="PF01168">
    <property type="entry name" value="Ala_racemase_N"/>
    <property type="match status" value="1"/>
</dbReference>
<dbReference type="SUPFAM" id="SSF51419">
    <property type="entry name" value="PLP-binding barrel"/>
    <property type="match status" value="1"/>
</dbReference>
<dbReference type="SMART" id="SM01005">
    <property type="entry name" value="Ala_racemase_C"/>
    <property type="match status" value="1"/>
</dbReference>
<evidence type="ECO:0000259" key="7">
    <source>
        <dbReference type="SMART" id="SM01005"/>
    </source>
</evidence>
<dbReference type="Proteomes" id="UP000231436">
    <property type="component" value="Unassembled WGS sequence"/>
</dbReference>
<evidence type="ECO:0000313" key="8">
    <source>
        <dbReference type="EMBL" id="PJE76457.1"/>
    </source>
</evidence>
<dbReference type="AlphaFoldDB" id="A0A2M8LG90"/>
<dbReference type="GO" id="GO:0030632">
    <property type="term" value="P:D-alanine biosynthetic process"/>
    <property type="evidence" value="ECO:0007669"/>
    <property type="project" value="UniProtKB-UniRule"/>
</dbReference>
<dbReference type="PANTHER" id="PTHR30511">
    <property type="entry name" value="ALANINE RACEMASE"/>
    <property type="match status" value="1"/>
</dbReference>
<dbReference type="InterPro" id="IPR020622">
    <property type="entry name" value="Ala_racemase_pyridoxalP-BS"/>
</dbReference>
<dbReference type="FunFam" id="3.20.20.10:FF:000002">
    <property type="entry name" value="Alanine racemase"/>
    <property type="match status" value="1"/>
</dbReference>
<accession>A0A2M8LG90</accession>
<dbReference type="EC" id="5.1.1.1" evidence="4"/>
<dbReference type="CDD" id="cd00430">
    <property type="entry name" value="PLPDE_III_AR"/>
    <property type="match status" value="1"/>
</dbReference>
<comment type="cofactor">
    <cofactor evidence="1 4 5">
        <name>pyridoxal 5'-phosphate</name>
        <dbReference type="ChEBI" id="CHEBI:597326"/>
    </cofactor>
</comment>
<dbReference type="UniPathway" id="UPA00042">
    <property type="reaction ID" value="UER00497"/>
</dbReference>
<dbReference type="GO" id="GO:0008784">
    <property type="term" value="F:alanine racemase activity"/>
    <property type="evidence" value="ECO:0007669"/>
    <property type="project" value="UniProtKB-UniRule"/>
</dbReference>
<evidence type="ECO:0000313" key="9">
    <source>
        <dbReference type="Proteomes" id="UP000231436"/>
    </source>
</evidence>
<feature type="modified residue" description="N6-(pyridoxal phosphate)lysine" evidence="4 5">
    <location>
        <position position="37"/>
    </location>
</feature>
<protein>
    <recommendedName>
        <fullName evidence="4">Alanine racemase</fullName>
        <ecNumber evidence="4">5.1.1.1</ecNumber>
    </recommendedName>
</protein>
<evidence type="ECO:0000256" key="5">
    <source>
        <dbReference type="PIRSR" id="PIRSR600821-50"/>
    </source>
</evidence>
<dbReference type="EMBL" id="PFEU01000018">
    <property type="protein sequence ID" value="PJE76457.1"/>
    <property type="molecule type" value="Genomic_DNA"/>
</dbReference>
<feature type="binding site" evidence="4 6">
    <location>
        <position position="135"/>
    </location>
    <ligand>
        <name>substrate</name>
    </ligand>
</feature>
<dbReference type="GO" id="GO:0030170">
    <property type="term" value="F:pyridoxal phosphate binding"/>
    <property type="evidence" value="ECO:0007669"/>
    <property type="project" value="UniProtKB-UniRule"/>
</dbReference>
<evidence type="ECO:0000256" key="4">
    <source>
        <dbReference type="HAMAP-Rule" id="MF_01201"/>
    </source>
</evidence>
<dbReference type="InterPro" id="IPR000821">
    <property type="entry name" value="Ala_racemase"/>
</dbReference>
<feature type="binding site" evidence="4 6">
    <location>
        <position position="320"/>
    </location>
    <ligand>
        <name>substrate</name>
    </ligand>
</feature>
<evidence type="ECO:0000256" key="1">
    <source>
        <dbReference type="ARBA" id="ARBA00001933"/>
    </source>
</evidence>
<dbReference type="PANTHER" id="PTHR30511:SF0">
    <property type="entry name" value="ALANINE RACEMASE, CATABOLIC-RELATED"/>
    <property type="match status" value="1"/>
</dbReference>
<feature type="domain" description="Alanine racemase C-terminal" evidence="7">
    <location>
        <begin position="251"/>
        <end position="379"/>
    </location>
</feature>
<dbReference type="SUPFAM" id="SSF50621">
    <property type="entry name" value="Alanine racemase C-terminal domain-like"/>
    <property type="match status" value="1"/>
</dbReference>
<dbReference type="InterPro" id="IPR011079">
    <property type="entry name" value="Ala_racemase_C"/>
</dbReference>
<dbReference type="Gene3D" id="3.20.20.10">
    <property type="entry name" value="Alanine racemase"/>
    <property type="match status" value="1"/>
</dbReference>
<dbReference type="GO" id="GO:0005829">
    <property type="term" value="C:cytosol"/>
    <property type="evidence" value="ECO:0007669"/>
    <property type="project" value="TreeGrafter"/>
</dbReference>
<gene>
    <name evidence="8" type="primary">alr</name>
    <name evidence="8" type="ORF">COV05_03760</name>
</gene>
<evidence type="ECO:0000256" key="2">
    <source>
        <dbReference type="ARBA" id="ARBA00022898"/>
    </source>
</evidence>
<comment type="caution">
    <text evidence="8">The sequence shown here is derived from an EMBL/GenBank/DDBJ whole genome shotgun (WGS) entry which is preliminary data.</text>
</comment>
<organism evidence="8 9">
    <name type="scientific">Candidatus Uhrbacteria bacterium CG10_big_fil_rev_8_21_14_0_10_48_16</name>
    <dbReference type="NCBI Taxonomy" id="1975038"/>
    <lineage>
        <taxon>Bacteria</taxon>
        <taxon>Candidatus Uhriibacteriota</taxon>
    </lineage>
</organism>
<dbReference type="HAMAP" id="MF_01201">
    <property type="entry name" value="Ala_racemase"/>
    <property type="match status" value="1"/>
</dbReference>
<proteinExistence type="inferred from homology"/>
<comment type="catalytic activity">
    <reaction evidence="4">
        <text>L-alanine = D-alanine</text>
        <dbReference type="Rhea" id="RHEA:20249"/>
        <dbReference type="ChEBI" id="CHEBI:57416"/>
        <dbReference type="ChEBI" id="CHEBI:57972"/>
        <dbReference type="EC" id="5.1.1.1"/>
    </reaction>
</comment>
<reference evidence="9" key="1">
    <citation type="submission" date="2017-09" db="EMBL/GenBank/DDBJ databases">
        <title>Depth-based differentiation of microbial function through sediment-hosted aquifers and enrichment of novel symbionts in the deep terrestrial subsurface.</title>
        <authorList>
            <person name="Probst A.J."/>
            <person name="Ladd B."/>
            <person name="Jarett J.K."/>
            <person name="Geller-Mcgrath D.E."/>
            <person name="Sieber C.M.K."/>
            <person name="Emerson J.B."/>
            <person name="Anantharaman K."/>
            <person name="Thomas B.C."/>
            <person name="Malmstrom R."/>
            <person name="Stieglmeier M."/>
            <person name="Klingl A."/>
            <person name="Woyke T."/>
            <person name="Ryan C.M."/>
            <person name="Banfield J.F."/>
        </authorList>
    </citation>
    <scope>NUCLEOTIDE SEQUENCE [LARGE SCALE GENOMIC DNA]</scope>
</reference>
<sequence length="379" mass="42395">MQTHRTWVEISARALTSNISALRSLLDSEARFCVVVKGNAYGHGLKESASIAHSAGVDAFAVDSIDDALFLREHYPSALILVLGYTLFDRFKDAVTHDIHLTLYDKEGIEHAQQIGKEMARLFPIHIKIETGTSRQGVLETDFEDIVRLIQRSEMVEVIGISTHFANIEDSRNPEYAEQQFIRFQEAVNFFKEQGIDPPWKHCACSAAIILYPQTHLSLVRAGISLYGIWSSELVENTVRTQGFSCDLQPVLTWKTRIAQIKSIGMGTPIGYGLTEVMKRSGRIAILPVGYWDGYDRRLSSVGEVLIKGTRCKVLGRICMNMMIVDVSNVPQPKKEDEVILLGVDGRHKVSASDIAELTQTIPYEVLTRINPLIPRVVV</sequence>
<comment type="pathway">
    <text evidence="4">Amino-acid biosynthesis; D-alanine biosynthesis; D-alanine from L-alanine: step 1/1.</text>
</comment>
<comment type="similarity">
    <text evidence="4">Belongs to the alanine racemase family.</text>
</comment>
<evidence type="ECO:0000256" key="3">
    <source>
        <dbReference type="ARBA" id="ARBA00023235"/>
    </source>
</evidence>
<dbReference type="InterPro" id="IPR029066">
    <property type="entry name" value="PLP-binding_barrel"/>
</dbReference>
<dbReference type="NCBIfam" id="TIGR00492">
    <property type="entry name" value="alr"/>
    <property type="match status" value="1"/>
</dbReference>
<feature type="active site" description="Proton acceptor; specific for L-alanine" evidence="4">
    <location>
        <position position="272"/>
    </location>
</feature>
<evidence type="ECO:0000256" key="6">
    <source>
        <dbReference type="PIRSR" id="PIRSR600821-52"/>
    </source>
</evidence>
<dbReference type="InterPro" id="IPR009006">
    <property type="entry name" value="Ala_racemase/Decarboxylase_C"/>
</dbReference>
<keyword evidence="3 4" id="KW-0413">Isomerase</keyword>
<dbReference type="Pfam" id="PF00842">
    <property type="entry name" value="Ala_racemase_C"/>
    <property type="match status" value="1"/>
</dbReference>
<feature type="active site" description="Proton acceptor; specific for D-alanine" evidence="4">
    <location>
        <position position="37"/>
    </location>
</feature>
<dbReference type="InterPro" id="IPR001608">
    <property type="entry name" value="Ala_racemase_N"/>
</dbReference>
<keyword evidence="2 4" id="KW-0663">Pyridoxal phosphate</keyword>